<sequence>MSRSRFAQSRVQKKIGSELLINVTPTEARVALVEHGVLQEVHIERRMKRGLVGNIYKGKVSRVLPGMQAAFVDIGLDKAAFLHASDIVPHTECVADVEKGNFVVRDIAQLVRQGQDIMVQVVKDPLGTKGARLTTDITLPSRYLVFMPGSSHVGVSQRIESEAIRARLKKITQPFVDDDGGFIIRTAAESAGEDELIQDAGFLRRVWAKVSERRKRRGVSLLYQDLALPVRIVRDFVGTELDQIQVDSAQTYEELQQFAQEFMPEIADKLEHYNGPIPIFDLYDVENEVQRALGRKVELKSGGYLIIDQTEAMTTVDINTGAFVGHRNLEETIFNTNLEATHAIARQLRLRNLGGIIIIDFIDMLNNDHKKRVLASLESALANDRVKTNISGFSGLGLVEMTRKRTRESLEHVLCGECPACQGTGNLKTVETVSYEIFREIIRLNRGYDADEFLVYCAPAVFNSLKGDESHLLGELEVYIGKRVRLQSEPMYAQNKFDVVIM</sequence>
<evidence type="ECO:0000313" key="7">
    <source>
        <dbReference type="EMBL" id="MCL1139325.1"/>
    </source>
</evidence>
<evidence type="ECO:0000259" key="6">
    <source>
        <dbReference type="PROSITE" id="PS50126"/>
    </source>
</evidence>
<evidence type="ECO:0000256" key="1">
    <source>
        <dbReference type="ARBA" id="ARBA00001946"/>
    </source>
</evidence>
<keyword evidence="4" id="KW-0460">Magnesium</keyword>
<evidence type="ECO:0000256" key="2">
    <source>
        <dbReference type="ARBA" id="ARBA00022723"/>
    </source>
</evidence>
<dbReference type="InterPro" id="IPR012340">
    <property type="entry name" value="NA-bd_OB-fold"/>
</dbReference>
<dbReference type="AlphaFoldDB" id="A0A9X2CI78"/>
<gene>
    <name evidence="7" type="primary">rng</name>
    <name evidence="7" type="ORF">L2740_12315</name>
</gene>
<dbReference type="InterPro" id="IPR004659">
    <property type="entry name" value="RNase_E/G"/>
</dbReference>
<dbReference type="PANTHER" id="PTHR30001">
    <property type="entry name" value="RIBONUCLEASE"/>
    <property type="match status" value="1"/>
</dbReference>
<dbReference type="EC" id="3.1.26.-" evidence="7"/>
<name>A0A9X2CI78_9GAMM</name>
<feature type="domain" description="S1 motif" evidence="6">
    <location>
        <begin position="53"/>
        <end position="142"/>
    </location>
</feature>
<dbReference type="GO" id="GO:0006364">
    <property type="term" value="P:rRNA processing"/>
    <property type="evidence" value="ECO:0007669"/>
    <property type="project" value="TreeGrafter"/>
</dbReference>
<evidence type="ECO:0000313" key="8">
    <source>
        <dbReference type="Proteomes" id="UP001139293"/>
    </source>
</evidence>
<evidence type="ECO:0000256" key="3">
    <source>
        <dbReference type="ARBA" id="ARBA00022801"/>
    </source>
</evidence>
<dbReference type="SMART" id="SM00316">
    <property type="entry name" value="S1"/>
    <property type="match status" value="1"/>
</dbReference>
<dbReference type="GO" id="GO:0016787">
    <property type="term" value="F:hydrolase activity"/>
    <property type="evidence" value="ECO:0007669"/>
    <property type="project" value="UniProtKB-KW"/>
</dbReference>
<dbReference type="EMBL" id="JAKILB010000007">
    <property type="protein sequence ID" value="MCL1139325.1"/>
    <property type="molecule type" value="Genomic_DNA"/>
</dbReference>
<evidence type="ECO:0000256" key="5">
    <source>
        <dbReference type="ARBA" id="ARBA00022884"/>
    </source>
</evidence>
<dbReference type="CDD" id="cd04453">
    <property type="entry name" value="S1_RNase_E"/>
    <property type="match status" value="1"/>
</dbReference>
<dbReference type="GO" id="GO:0005737">
    <property type="term" value="C:cytoplasm"/>
    <property type="evidence" value="ECO:0007669"/>
    <property type="project" value="TreeGrafter"/>
</dbReference>
<keyword evidence="5" id="KW-0694">RNA-binding</keyword>
<dbReference type="Proteomes" id="UP001139293">
    <property type="component" value="Unassembled WGS sequence"/>
</dbReference>
<dbReference type="GO" id="GO:0004540">
    <property type="term" value="F:RNA nuclease activity"/>
    <property type="evidence" value="ECO:0007669"/>
    <property type="project" value="InterPro"/>
</dbReference>
<dbReference type="InterPro" id="IPR019307">
    <property type="entry name" value="RNA-bd_AU-1/RNase_E/G"/>
</dbReference>
<protein>
    <submittedName>
        <fullName evidence="7">Ribonuclease G</fullName>
        <ecNumber evidence="7">3.1.26.-</ecNumber>
    </submittedName>
</protein>
<dbReference type="PROSITE" id="PS50126">
    <property type="entry name" value="S1"/>
    <property type="match status" value="1"/>
</dbReference>
<accession>A0A9X2CI78</accession>
<dbReference type="Pfam" id="PF00575">
    <property type="entry name" value="S1"/>
    <property type="match status" value="1"/>
</dbReference>
<dbReference type="FunFam" id="2.40.50.140:FF:000028">
    <property type="entry name" value="Ribonuclease G"/>
    <property type="match status" value="1"/>
</dbReference>
<reference evidence="7" key="1">
    <citation type="submission" date="2022-01" db="EMBL/GenBank/DDBJ databases">
        <title>Whole genome-based taxonomy of the Shewanellaceae.</title>
        <authorList>
            <person name="Martin-Rodriguez A.J."/>
        </authorList>
    </citation>
    <scope>NUCLEOTIDE SEQUENCE</scope>
    <source>
        <strain evidence="7">KCTC 23973</strain>
    </source>
</reference>
<comment type="caution">
    <text evidence="7">The sequence shown here is derived from an EMBL/GenBank/DDBJ whole genome shotgun (WGS) entry which is preliminary data.</text>
</comment>
<proteinExistence type="predicted"/>
<organism evidence="7 8">
    <name type="scientific">Shewanella pneumatophori</name>
    <dbReference type="NCBI Taxonomy" id="314092"/>
    <lineage>
        <taxon>Bacteria</taxon>
        <taxon>Pseudomonadati</taxon>
        <taxon>Pseudomonadota</taxon>
        <taxon>Gammaproteobacteria</taxon>
        <taxon>Alteromonadales</taxon>
        <taxon>Shewanellaceae</taxon>
        <taxon>Shewanella</taxon>
    </lineage>
</organism>
<dbReference type="SUPFAM" id="SSF50249">
    <property type="entry name" value="Nucleic acid-binding proteins"/>
    <property type="match status" value="1"/>
</dbReference>
<dbReference type="Gene3D" id="3.40.1260.20">
    <property type="entry name" value="Ribonuclease E, catalytic domain"/>
    <property type="match status" value="1"/>
</dbReference>
<dbReference type="Pfam" id="PF10150">
    <property type="entry name" value="RNase_E_G"/>
    <property type="match status" value="1"/>
</dbReference>
<comment type="cofactor">
    <cofactor evidence="1">
        <name>Mg(2+)</name>
        <dbReference type="ChEBI" id="CHEBI:18420"/>
    </cofactor>
</comment>
<keyword evidence="8" id="KW-1185">Reference proteome</keyword>
<dbReference type="NCBIfam" id="TIGR00757">
    <property type="entry name" value="RNaseEG"/>
    <property type="match status" value="1"/>
</dbReference>
<keyword evidence="3 7" id="KW-0378">Hydrolase</keyword>
<keyword evidence="2" id="KW-0479">Metal-binding</keyword>
<dbReference type="InterPro" id="IPR003029">
    <property type="entry name" value="S1_domain"/>
</dbReference>
<dbReference type="GO" id="GO:0003723">
    <property type="term" value="F:RNA binding"/>
    <property type="evidence" value="ECO:0007669"/>
    <property type="project" value="UniProtKB-KW"/>
</dbReference>
<dbReference type="Gene3D" id="2.40.50.140">
    <property type="entry name" value="Nucleic acid-binding proteins"/>
    <property type="match status" value="1"/>
</dbReference>
<dbReference type="PANTHER" id="PTHR30001:SF0">
    <property type="entry name" value="RIBONUCLEASE G"/>
    <property type="match status" value="1"/>
</dbReference>
<dbReference type="GO" id="GO:0046872">
    <property type="term" value="F:metal ion binding"/>
    <property type="evidence" value="ECO:0007669"/>
    <property type="project" value="UniProtKB-KW"/>
</dbReference>
<evidence type="ECO:0000256" key="4">
    <source>
        <dbReference type="ARBA" id="ARBA00022842"/>
    </source>
</evidence>
<dbReference type="NCBIfam" id="NF008689">
    <property type="entry name" value="PRK11712.1"/>
    <property type="match status" value="1"/>
</dbReference>